<evidence type="ECO:0000256" key="2">
    <source>
        <dbReference type="SAM" id="SignalP"/>
    </source>
</evidence>
<organism evidence="3 4">
    <name type="scientific">Edaphochlamys debaryana</name>
    <dbReference type="NCBI Taxonomy" id="47281"/>
    <lineage>
        <taxon>Eukaryota</taxon>
        <taxon>Viridiplantae</taxon>
        <taxon>Chlorophyta</taxon>
        <taxon>core chlorophytes</taxon>
        <taxon>Chlorophyceae</taxon>
        <taxon>CS clade</taxon>
        <taxon>Chlamydomonadales</taxon>
        <taxon>Chlamydomonadales incertae sedis</taxon>
        <taxon>Edaphochlamys</taxon>
    </lineage>
</organism>
<evidence type="ECO:0000256" key="1">
    <source>
        <dbReference type="SAM" id="MobiDB-lite"/>
    </source>
</evidence>
<keyword evidence="2" id="KW-0732">Signal</keyword>
<name>A0A835YAP0_9CHLO</name>
<dbReference type="Proteomes" id="UP000612055">
    <property type="component" value="Unassembled WGS sequence"/>
</dbReference>
<accession>A0A835YAP0</accession>
<gene>
    <name evidence="3" type="ORF">HYH03_006372</name>
</gene>
<feature type="chain" id="PRO_5032394531" evidence="2">
    <location>
        <begin position="24"/>
        <end position="270"/>
    </location>
</feature>
<sequence length="270" mass="29115">MRAATFIGALLVVAAFAAPPVASRRLLVDPQPRVAEVYDCQVPDAGAEPDESVTIVALRSDGSVAEKACPGSTVVLEVSLPSPRVGIITSSIGTFVVPSPEENCPRQVTLGEPDAPEAQYRVALALPSDATGPLTLTLLSTEPDSETWLSYSITLAVEPREEHEAEEAAEDAVEKAQEDDDEELGEAEQNEQLDEQDEEEDPEEDDEEEDNEEDEDLDEDEGDEDEDLDEDEEGDEDGEGDEEDDTPAPPPEELEEVEVGESQAVPAPEE</sequence>
<evidence type="ECO:0000313" key="3">
    <source>
        <dbReference type="EMBL" id="KAG2495425.1"/>
    </source>
</evidence>
<protein>
    <submittedName>
        <fullName evidence="3">Uncharacterized protein</fullName>
    </submittedName>
</protein>
<reference evidence="3" key="1">
    <citation type="journal article" date="2020" name="bioRxiv">
        <title>Comparative genomics of Chlamydomonas.</title>
        <authorList>
            <person name="Craig R.J."/>
            <person name="Hasan A.R."/>
            <person name="Ness R.W."/>
            <person name="Keightley P.D."/>
        </authorList>
    </citation>
    <scope>NUCLEOTIDE SEQUENCE</scope>
    <source>
        <strain evidence="3">CCAP 11/70</strain>
    </source>
</reference>
<dbReference type="EMBL" id="JAEHOE010000024">
    <property type="protein sequence ID" value="KAG2495425.1"/>
    <property type="molecule type" value="Genomic_DNA"/>
</dbReference>
<evidence type="ECO:0000313" key="4">
    <source>
        <dbReference type="Proteomes" id="UP000612055"/>
    </source>
</evidence>
<dbReference type="AlphaFoldDB" id="A0A835YAP0"/>
<comment type="caution">
    <text evidence="3">The sequence shown here is derived from an EMBL/GenBank/DDBJ whole genome shotgun (WGS) entry which is preliminary data.</text>
</comment>
<feature type="signal peptide" evidence="2">
    <location>
        <begin position="1"/>
        <end position="23"/>
    </location>
</feature>
<keyword evidence="4" id="KW-1185">Reference proteome</keyword>
<feature type="region of interest" description="Disordered" evidence="1">
    <location>
        <begin position="158"/>
        <end position="270"/>
    </location>
</feature>
<proteinExistence type="predicted"/>
<feature type="compositionally biased region" description="Acidic residues" evidence="1">
    <location>
        <begin position="164"/>
        <end position="259"/>
    </location>
</feature>